<comment type="caution">
    <text evidence="3">Lacks conserved residue(s) required for the propagation of feature annotation.</text>
</comment>
<dbReference type="InterPro" id="IPR004408">
    <property type="entry name" value="Biotin_CoA_COase_ligase"/>
</dbReference>
<organism evidence="5 6">
    <name type="scientific">Staphylococcus hsinchuensis</name>
    <dbReference type="NCBI Taxonomy" id="3051183"/>
    <lineage>
        <taxon>Bacteria</taxon>
        <taxon>Bacillati</taxon>
        <taxon>Bacillota</taxon>
        <taxon>Bacilli</taxon>
        <taxon>Bacillales</taxon>
        <taxon>Staphylococcaceae</taxon>
        <taxon>Staphylococcus</taxon>
    </lineage>
</organism>
<dbReference type="PANTHER" id="PTHR12835">
    <property type="entry name" value="BIOTIN PROTEIN LIGASE"/>
    <property type="match status" value="1"/>
</dbReference>
<dbReference type="Proteomes" id="UP001436297">
    <property type="component" value="Chromosome"/>
</dbReference>
<keyword evidence="6" id="KW-1185">Reference proteome</keyword>
<comment type="catalytic activity">
    <reaction evidence="3">
        <text>biotin + L-lysyl-[protein] + ATP = N(6)-biotinyl-L-lysyl-[protein] + AMP + diphosphate + H(+)</text>
        <dbReference type="Rhea" id="RHEA:11756"/>
        <dbReference type="Rhea" id="RHEA-COMP:9752"/>
        <dbReference type="Rhea" id="RHEA-COMP:10505"/>
        <dbReference type="ChEBI" id="CHEBI:15378"/>
        <dbReference type="ChEBI" id="CHEBI:29969"/>
        <dbReference type="ChEBI" id="CHEBI:30616"/>
        <dbReference type="ChEBI" id="CHEBI:33019"/>
        <dbReference type="ChEBI" id="CHEBI:57586"/>
        <dbReference type="ChEBI" id="CHEBI:83144"/>
        <dbReference type="ChEBI" id="CHEBI:456215"/>
        <dbReference type="EC" id="6.3.4.15"/>
    </reaction>
</comment>
<evidence type="ECO:0000313" key="5">
    <source>
        <dbReference type="EMBL" id="XAF70100.1"/>
    </source>
</evidence>
<feature type="DNA-binding region" description="H-T-H motif" evidence="3">
    <location>
        <begin position="22"/>
        <end position="41"/>
    </location>
</feature>
<dbReference type="PROSITE" id="PS51733">
    <property type="entry name" value="BPL_LPL_CATALYTIC"/>
    <property type="match status" value="1"/>
</dbReference>
<proteinExistence type="inferred from homology"/>
<feature type="binding site" evidence="3">
    <location>
        <position position="187"/>
    </location>
    <ligand>
        <name>biotin</name>
        <dbReference type="ChEBI" id="CHEBI:57586"/>
    </ligand>
</feature>
<keyword evidence="3" id="KW-0238">DNA-binding</keyword>
<feature type="binding site" evidence="3">
    <location>
        <position position="116"/>
    </location>
    <ligand>
        <name>biotin</name>
        <dbReference type="ChEBI" id="CHEBI:57586"/>
    </ligand>
</feature>
<dbReference type="Pfam" id="PF08279">
    <property type="entry name" value="HTH_11"/>
    <property type="match status" value="1"/>
</dbReference>
<dbReference type="SUPFAM" id="SSF55681">
    <property type="entry name" value="Class II aaRS and biotin synthetases"/>
    <property type="match status" value="1"/>
</dbReference>
<dbReference type="EMBL" id="CP128355">
    <property type="protein sequence ID" value="XAF70100.1"/>
    <property type="molecule type" value="Genomic_DNA"/>
</dbReference>
<evidence type="ECO:0000256" key="1">
    <source>
        <dbReference type="ARBA" id="ARBA00022598"/>
    </source>
</evidence>
<dbReference type="RefSeq" id="WP_251520906.1">
    <property type="nucleotide sequence ID" value="NZ_CP128355.1"/>
</dbReference>
<keyword evidence="3" id="KW-0804">Transcription</keyword>
<dbReference type="EC" id="6.3.4.15" evidence="3"/>
<dbReference type="InterPro" id="IPR004143">
    <property type="entry name" value="BPL_LPL_catalytic"/>
</dbReference>
<evidence type="ECO:0000256" key="3">
    <source>
        <dbReference type="HAMAP-Rule" id="MF_00978"/>
    </source>
</evidence>
<accession>A0ABZ3EC28</accession>
<gene>
    <name evidence="3" type="primary">birA</name>
    <name evidence="5" type="ORF">QQM35_08475</name>
</gene>
<dbReference type="Pfam" id="PF02237">
    <property type="entry name" value="BPL_C"/>
    <property type="match status" value="1"/>
</dbReference>
<dbReference type="CDD" id="cd16442">
    <property type="entry name" value="BPL"/>
    <property type="match status" value="1"/>
</dbReference>
<dbReference type="GO" id="GO:0004077">
    <property type="term" value="F:biotin--[biotin carboxyl-carrier protein] ligase activity"/>
    <property type="evidence" value="ECO:0007669"/>
    <property type="project" value="UniProtKB-EC"/>
</dbReference>
<dbReference type="Pfam" id="PF03099">
    <property type="entry name" value="BPL_LplA_LipB"/>
    <property type="match status" value="1"/>
</dbReference>
<dbReference type="Gene3D" id="3.30.930.10">
    <property type="entry name" value="Bira Bifunctional Protein, Domain 2"/>
    <property type="match status" value="1"/>
</dbReference>
<dbReference type="InterPro" id="IPR036390">
    <property type="entry name" value="WH_DNA-bd_sf"/>
</dbReference>
<name>A0ABZ3EC28_9STAP</name>
<evidence type="ECO:0000259" key="4">
    <source>
        <dbReference type="PROSITE" id="PS51733"/>
    </source>
</evidence>
<evidence type="ECO:0000256" key="2">
    <source>
        <dbReference type="ARBA" id="ARBA00023267"/>
    </source>
</evidence>
<dbReference type="InterPro" id="IPR036388">
    <property type="entry name" value="WH-like_DNA-bd_sf"/>
</dbReference>
<dbReference type="InterPro" id="IPR003142">
    <property type="entry name" value="BPL_C"/>
</dbReference>
<dbReference type="Gene3D" id="2.30.30.100">
    <property type="match status" value="1"/>
</dbReference>
<sequence length="323" mass="37158">MSKYLKDVINILYKQRPDYVSGQYIAEQLKISRTAVKKIIDQLKSEGCEIDSINHKGHCLNTLPEKWYSGIVKPMLQANNVFDHIKVLETTPSTQIEAKQKLVGNSDTFLILSDEQTKGKGRFNRPWSSSKGKGLWMSIVLRPQVPFNMLAKFNLFLALGIRDAIQQYSDHHVSVKWPNDIYIDGKKVCGFLTEMVANSDGIEAVICGIGINMNHLPEDFTGELQQKATSVKIHAQSEFNRYEFLNTLVNNIEYRYNQFLEEPFATIRDEYINASNIWGRELKFTENDKQFYGEAKDIDEDGFLIVIDKDHNQHRLISADIDW</sequence>
<comment type="function">
    <text evidence="3">Acts both as a biotin--[acetyl-CoA-carboxylase] ligase and a repressor.</text>
</comment>
<dbReference type="PANTHER" id="PTHR12835:SF5">
    <property type="entry name" value="BIOTIN--PROTEIN LIGASE"/>
    <property type="match status" value="1"/>
</dbReference>
<dbReference type="InterPro" id="IPR030855">
    <property type="entry name" value="Bifunct_BirA"/>
</dbReference>
<evidence type="ECO:0000313" key="6">
    <source>
        <dbReference type="Proteomes" id="UP001436297"/>
    </source>
</evidence>
<dbReference type="SUPFAM" id="SSF46785">
    <property type="entry name" value="Winged helix' DNA-binding domain"/>
    <property type="match status" value="1"/>
</dbReference>
<keyword evidence="2 3" id="KW-0092">Biotin</keyword>
<dbReference type="HAMAP" id="MF_00978">
    <property type="entry name" value="Bifunct_BirA"/>
    <property type="match status" value="1"/>
</dbReference>
<dbReference type="Gene3D" id="1.10.10.10">
    <property type="entry name" value="Winged helix-like DNA-binding domain superfamily/Winged helix DNA-binding domain"/>
    <property type="match status" value="1"/>
</dbReference>
<keyword evidence="3" id="KW-0067">ATP-binding</keyword>
<dbReference type="NCBIfam" id="TIGR00121">
    <property type="entry name" value="birA_ligase"/>
    <property type="match status" value="1"/>
</dbReference>
<keyword evidence="3" id="KW-0805">Transcription regulation</keyword>
<keyword evidence="3" id="KW-0678">Repressor</keyword>
<comment type="similarity">
    <text evidence="3">Belongs to the biotin--protein ligase family.</text>
</comment>
<protein>
    <recommendedName>
        <fullName evidence="3">Bifunctional ligase/repressor BirA</fullName>
    </recommendedName>
    <alternativeName>
        <fullName evidence="3">Biotin--[acetyl-CoA-carboxylase] ligase</fullName>
        <ecNumber evidence="3">6.3.4.15</ecNumber>
    </alternativeName>
    <alternativeName>
        <fullName evidence="3">Biotin--protein ligase</fullName>
    </alternativeName>
    <alternativeName>
        <fullName evidence="3">Biotin-[acetyl-CoA carboxylase] synthetase</fullName>
    </alternativeName>
</protein>
<keyword evidence="3" id="KW-0547">Nucleotide-binding</keyword>
<dbReference type="InterPro" id="IPR045864">
    <property type="entry name" value="aa-tRNA-synth_II/BPL/LPL"/>
</dbReference>
<reference evidence="5 6" key="1">
    <citation type="journal article" date="2024" name="Pathogens">
        <title>Staphylococcus hsinchuensis sp. nov., Isolated from Soymilk.</title>
        <authorList>
            <person name="Wang Y.T."/>
            <person name="Lin Y.C."/>
            <person name="Hsieh Y.H."/>
            <person name="Lin Y.T."/>
            <person name="Hamada M."/>
            <person name="Chen C.C."/>
            <person name="Liou J.S."/>
            <person name="Lee A.Y."/>
            <person name="Zhang W.L."/>
            <person name="Chen Y.T."/>
            <person name="Huang C.H."/>
        </authorList>
    </citation>
    <scope>NUCLEOTIDE SEQUENCE [LARGE SCALE GENOMIC DNA]</scope>
    <source>
        <strain evidence="5 6">H164</strain>
    </source>
</reference>
<feature type="domain" description="BPL/LPL catalytic" evidence="4">
    <location>
        <begin position="79"/>
        <end position="260"/>
    </location>
</feature>
<keyword evidence="1 3" id="KW-0436">Ligase</keyword>
<dbReference type="InterPro" id="IPR013196">
    <property type="entry name" value="HTH_11"/>
</dbReference>